<dbReference type="Proteomes" id="UP000886595">
    <property type="component" value="Unassembled WGS sequence"/>
</dbReference>
<name>A0A8X7TTY5_BRACI</name>
<feature type="repeat" description="PPR" evidence="3">
    <location>
        <begin position="9"/>
        <end position="43"/>
    </location>
</feature>
<dbReference type="Gene3D" id="1.25.40.10">
    <property type="entry name" value="Tetratricopeptide repeat domain"/>
    <property type="match status" value="1"/>
</dbReference>
<keyword evidence="2" id="KW-0677">Repeat</keyword>
<evidence type="ECO:0000256" key="1">
    <source>
        <dbReference type="ARBA" id="ARBA00007626"/>
    </source>
</evidence>
<organism evidence="4 5">
    <name type="scientific">Brassica carinata</name>
    <name type="common">Ethiopian mustard</name>
    <name type="synonym">Abyssinian cabbage</name>
    <dbReference type="NCBI Taxonomy" id="52824"/>
    <lineage>
        <taxon>Eukaryota</taxon>
        <taxon>Viridiplantae</taxon>
        <taxon>Streptophyta</taxon>
        <taxon>Embryophyta</taxon>
        <taxon>Tracheophyta</taxon>
        <taxon>Spermatophyta</taxon>
        <taxon>Magnoliopsida</taxon>
        <taxon>eudicotyledons</taxon>
        <taxon>Gunneridae</taxon>
        <taxon>Pentapetalae</taxon>
        <taxon>rosids</taxon>
        <taxon>malvids</taxon>
        <taxon>Brassicales</taxon>
        <taxon>Brassicaceae</taxon>
        <taxon>Brassiceae</taxon>
        <taxon>Brassica</taxon>
    </lineage>
</organism>
<keyword evidence="5" id="KW-1185">Reference proteome</keyword>
<proteinExistence type="inferred from homology"/>
<dbReference type="PANTHER" id="PTHR47941">
    <property type="entry name" value="PENTATRICOPEPTIDE REPEAT-CONTAINING PROTEIN 3, MITOCHONDRIAL"/>
    <property type="match status" value="1"/>
</dbReference>
<evidence type="ECO:0000256" key="3">
    <source>
        <dbReference type="PROSITE-ProRule" id="PRU00708"/>
    </source>
</evidence>
<sequence>MVDRCLVPDGYTYRLMVDGYCKTGNVDLGYRFLLKMMENGFIPSLTTLGRVINCLCVEDRVYDAAGIIHRMVQRGLVPDAVNTIFDVDKRRWLLLSLSWRIC</sequence>
<evidence type="ECO:0000256" key="2">
    <source>
        <dbReference type="ARBA" id="ARBA00022737"/>
    </source>
</evidence>
<gene>
    <name evidence="4" type="ORF">Bca52824_084358</name>
</gene>
<reference evidence="4 5" key="1">
    <citation type="submission" date="2020-02" db="EMBL/GenBank/DDBJ databases">
        <authorList>
            <person name="Ma Q."/>
            <person name="Huang Y."/>
            <person name="Song X."/>
            <person name="Pei D."/>
        </authorList>
    </citation>
    <scope>NUCLEOTIDE SEQUENCE [LARGE SCALE GENOMIC DNA]</scope>
    <source>
        <strain evidence="4">Sxm20200214</strain>
        <tissue evidence="4">Leaf</tissue>
    </source>
</reference>
<dbReference type="Pfam" id="PF12854">
    <property type="entry name" value="PPR_1"/>
    <property type="match status" value="1"/>
</dbReference>
<dbReference type="InterPro" id="IPR002885">
    <property type="entry name" value="PPR_rpt"/>
</dbReference>
<comment type="caution">
    <text evidence="4">The sequence shown here is derived from an EMBL/GenBank/DDBJ whole genome shotgun (WGS) entry which is preliminary data.</text>
</comment>
<dbReference type="NCBIfam" id="TIGR00756">
    <property type="entry name" value="PPR"/>
    <property type="match status" value="2"/>
</dbReference>
<dbReference type="EMBL" id="JAAMPC010000016">
    <property type="protein sequence ID" value="KAG2254222.1"/>
    <property type="molecule type" value="Genomic_DNA"/>
</dbReference>
<feature type="repeat" description="PPR" evidence="3">
    <location>
        <begin position="44"/>
        <end position="78"/>
    </location>
</feature>
<dbReference type="Pfam" id="PF01535">
    <property type="entry name" value="PPR"/>
    <property type="match status" value="1"/>
</dbReference>
<dbReference type="InterPro" id="IPR011990">
    <property type="entry name" value="TPR-like_helical_dom_sf"/>
</dbReference>
<evidence type="ECO:0000313" key="5">
    <source>
        <dbReference type="Proteomes" id="UP000886595"/>
    </source>
</evidence>
<dbReference type="AlphaFoldDB" id="A0A8X7TTY5"/>
<dbReference type="PROSITE" id="PS51375">
    <property type="entry name" value="PPR"/>
    <property type="match status" value="2"/>
</dbReference>
<evidence type="ECO:0000313" key="4">
    <source>
        <dbReference type="EMBL" id="KAG2254222.1"/>
    </source>
</evidence>
<dbReference type="OrthoDB" id="185373at2759"/>
<protein>
    <submittedName>
        <fullName evidence="4">Uncharacterized protein</fullName>
    </submittedName>
</protein>
<comment type="similarity">
    <text evidence="1">Belongs to the PPR family. P subfamily.</text>
</comment>
<accession>A0A8X7TTY5</accession>